<name>A0YDM5_9GAMM</name>
<dbReference type="EMBL" id="AAVT01000005">
    <property type="protein sequence ID" value="EAW30909.1"/>
    <property type="molecule type" value="Genomic_DNA"/>
</dbReference>
<proteinExistence type="predicted"/>
<organism evidence="1 2">
    <name type="scientific">marine gamma proteobacterium HTCC2143</name>
    <dbReference type="NCBI Taxonomy" id="247633"/>
    <lineage>
        <taxon>Bacteria</taxon>
        <taxon>Pseudomonadati</taxon>
        <taxon>Pseudomonadota</taxon>
        <taxon>Gammaproteobacteria</taxon>
        <taxon>Cellvibrionales</taxon>
        <taxon>Spongiibacteraceae</taxon>
        <taxon>BD1-7 clade</taxon>
    </lineage>
</organism>
<reference evidence="1 2" key="1">
    <citation type="journal article" date="2010" name="J. Bacteriol.">
        <title>Genome sequence of the oligotrophic marine Gammaproteobacterium HTCC2143, isolated from the Oregon Coast.</title>
        <authorList>
            <person name="Oh H.M."/>
            <person name="Kang I."/>
            <person name="Ferriera S."/>
            <person name="Giovannoni S.J."/>
            <person name="Cho J.C."/>
        </authorList>
    </citation>
    <scope>NUCLEOTIDE SEQUENCE [LARGE SCALE GENOMIC DNA]</scope>
    <source>
        <strain evidence="1 2">HTCC2143</strain>
    </source>
</reference>
<gene>
    <name evidence="1" type="ORF">GP2143_09942</name>
</gene>
<accession>A0YDM5</accession>
<comment type="caution">
    <text evidence="1">The sequence shown here is derived from an EMBL/GenBank/DDBJ whole genome shotgun (WGS) entry which is preliminary data.</text>
</comment>
<protein>
    <submittedName>
        <fullName evidence="1">Uncharacterized protein</fullName>
    </submittedName>
</protein>
<evidence type="ECO:0000313" key="1">
    <source>
        <dbReference type="EMBL" id="EAW30909.1"/>
    </source>
</evidence>
<dbReference type="Proteomes" id="UP000004931">
    <property type="component" value="Unassembled WGS sequence"/>
</dbReference>
<keyword evidence="2" id="KW-1185">Reference proteome</keyword>
<dbReference type="AlphaFoldDB" id="A0YDM5"/>
<evidence type="ECO:0000313" key="2">
    <source>
        <dbReference type="Proteomes" id="UP000004931"/>
    </source>
</evidence>
<sequence>MATLALQRAAKWLVAQDAQIGAVVDSFFESLIDATVLRRSLIGQA</sequence>